<name>A0A9Q9T0D5_KLEPN</name>
<accession>A0A9Q9T0D5</accession>
<geneLocation type="plasmid" evidence="1">
    <name>pKP38941-KPC2</name>
</geneLocation>
<gene>
    <name evidence="1" type="ORF">KKS64_p00015</name>
</gene>
<keyword evidence="1" id="KW-0614">Plasmid</keyword>
<sequence length="103" mass="11899">MLRKIIRGSGFTQSEEKLIEFADDAFFGLWSYPNVYSDEGYSKNKIGKEVSDLLVIFDKDIIIFFPIKLLHTIKTKILRLHGRDGLKNQSYSLAHSYLAQRSL</sequence>
<reference evidence="1" key="1">
    <citation type="submission" date="2022-09" db="EMBL/GenBank/DDBJ databases">
        <title>Emergence of IncN[pMLST15] plasmids harboring a novel non-Tn4401-elements driving KPC-2 carbapenem-resistance.</title>
        <authorList>
            <person name="Yao Y."/>
            <person name="Falgenhauer L."/>
            <person name="Falgenhauer J."/>
            <person name="Imirzalioglu C."/>
            <person name="Chakraborty T."/>
        </authorList>
    </citation>
    <scope>NUCLEOTIDE SEQUENCE</scope>
    <source>
        <strain evidence="1">NRZ-38941</strain>
        <plasmid evidence="1">pKP38941-KPC2</plasmid>
    </source>
</reference>
<evidence type="ECO:0000313" key="1">
    <source>
        <dbReference type="EMBL" id="UYA93626.1"/>
    </source>
</evidence>
<dbReference type="AlphaFoldDB" id="A0A9Q9T0D5"/>
<organism evidence="1">
    <name type="scientific">Klebsiella pneumoniae</name>
    <dbReference type="NCBI Taxonomy" id="573"/>
    <lineage>
        <taxon>Bacteria</taxon>
        <taxon>Pseudomonadati</taxon>
        <taxon>Pseudomonadota</taxon>
        <taxon>Gammaproteobacteria</taxon>
        <taxon>Enterobacterales</taxon>
        <taxon>Enterobacteriaceae</taxon>
        <taxon>Klebsiella/Raoultella group</taxon>
        <taxon>Klebsiella</taxon>
        <taxon>Klebsiella pneumoniae complex</taxon>
    </lineage>
</organism>
<proteinExistence type="predicted"/>
<dbReference type="EMBL" id="CP104943">
    <property type="protein sequence ID" value="UYA93626.1"/>
    <property type="molecule type" value="Genomic_DNA"/>
</dbReference>
<protein>
    <submittedName>
        <fullName evidence="1">Uncharacterized protein</fullName>
    </submittedName>
</protein>